<comment type="caution">
    <text evidence="1">The sequence shown here is derived from an EMBL/GenBank/DDBJ whole genome shotgun (WGS) entry which is preliminary data.</text>
</comment>
<organism evidence="1 2">
    <name type="scientific">Paramecium sonneborni</name>
    <dbReference type="NCBI Taxonomy" id="65129"/>
    <lineage>
        <taxon>Eukaryota</taxon>
        <taxon>Sar</taxon>
        <taxon>Alveolata</taxon>
        <taxon>Ciliophora</taxon>
        <taxon>Intramacronucleata</taxon>
        <taxon>Oligohymenophorea</taxon>
        <taxon>Peniculida</taxon>
        <taxon>Parameciidae</taxon>
        <taxon>Paramecium</taxon>
    </lineage>
</organism>
<protein>
    <submittedName>
        <fullName evidence="1">Uncharacterized protein</fullName>
    </submittedName>
</protein>
<reference evidence="1" key="1">
    <citation type="submission" date="2021-01" db="EMBL/GenBank/DDBJ databases">
        <authorList>
            <consortium name="Genoscope - CEA"/>
            <person name="William W."/>
        </authorList>
    </citation>
    <scope>NUCLEOTIDE SEQUENCE</scope>
</reference>
<keyword evidence="2" id="KW-1185">Reference proteome</keyword>
<sequence>MINEIAKQLKNRQQSCFIKQFLFIRKVRKQINIENTVYKRQFKKSILKGVRVDSCLFDEANLEKA</sequence>
<dbReference type="EMBL" id="CAJJDN010000154">
    <property type="protein sequence ID" value="CAD8124828.1"/>
    <property type="molecule type" value="Genomic_DNA"/>
</dbReference>
<dbReference type="Proteomes" id="UP000692954">
    <property type="component" value="Unassembled WGS sequence"/>
</dbReference>
<dbReference type="AlphaFoldDB" id="A0A8S1RAE8"/>
<gene>
    <name evidence="1" type="ORF">PSON_ATCC_30995.1.T1540039</name>
</gene>
<name>A0A8S1RAE8_9CILI</name>
<evidence type="ECO:0000313" key="2">
    <source>
        <dbReference type="Proteomes" id="UP000692954"/>
    </source>
</evidence>
<proteinExistence type="predicted"/>
<evidence type="ECO:0000313" key="1">
    <source>
        <dbReference type="EMBL" id="CAD8124828.1"/>
    </source>
</evidence>
<accession>A0A8S1RAE8</accession>